<dbReference type="PANTHER" id="PTHR42718:SF23">
    <property type="entry name" value="MAJOR FACILITATOR SUPERFAMILY (MFS) PROFILE DOMAIN-CONTAINING PROTEIN"/>
    <property type="match status" value="1"/>
</dbReference>
<evidence type="ECO:0000313" key="9">
    <source>
        <dbReference type="Proteomes" id="UP000664132"/>
    </source>
</evidence>
<dbReference type="Proteomes" id="UP000664132">
    <property type="component" value="Unassembled WGS sequence"/>
</dbReference>
<comment type="subcellular location">
    <subcellularLocation>
        <location evidence="1">Membrane</location>
        <topology evidence="1">Multi-pass membrane protein</topology>
    </subcellularLocation>
</comment>
<dbReference type="InterPro" id="IPR011701">
    <property type="entry name" value="MFS"/>
</dbReference>
<keyword evidence="9" id="KW-1185">Reference proteome</keyword>
<keyword evidence="4 6" id="KW-0472">Membrane</keyword>
<evidence type="ECO:0000313" key="8">
    <source>
        <dbReference type="EMBL" id="KAG4422317.1"/>
    </source>
</evidence>
<dbReference type="AlphaFoldDB" id="A0A8H8BS22"/>
<dbReference type="Pfam" id="PF07690">
    <property type="entry name" value="MFS_1"/>
    <property type="match status" value="1"/>
</dbReference>
<organism evidence="8 9">
    <name type="scientific">Cadophora malorum</name>
    <dbReference type="NCBI Taxonomy" id="108018"/>
    <lineage>
        <taxon>Eukaryota</taxon>
        <taxon>Fungi</taxon>
        <taxon>Dikarya</taxon>
        <taxon>Ascomycota</taxon>
        <taxon>Pezizomycotina</taxon>
        <taxon>Leotiomycetes</taxon>
        <taxon>Helotiales</taxon>
        <taxon>Ploettnerulaceae</taxon>
        <taxon>Cadophora</taxon>
    </lineage>
</organism>
<feature type="compositionally biased region" description="Polar residues" evidence="5">
    <location>
        <begin position="25"/>
        <end position="38"/>
    </location>
</feature>
<evidence type="ECO:0000256" key="4">
    <source>
        <dbReference type="ARBA" id="ARBA00023136"/>
    </source>
</evidence>
<feature type="transmembrane region" description="Helical" evidence="6">
    <location>
        <begin position="244"/>
        <end position="266"/>
    </location>
</feature>
<feature type="transmembrane region" description="Helical" evidence="6">
    <location>
        <begin position="177"/>
        <end position="203"/>
    </location>
</feature>
<feature type="transmembrane region" description="Helical" evidence="6">
    <location>
        <begin position="85"/>
        <end position="105"/>
    </location>
</feature>
<feature type="compositionally biased region" description="Low complexity" evidence="5">
    <location>
        <begin position="8"/>
        <end position="24"/>
    </location>
</feature>
<sequence length="346" mass="36913">MKTQPAESSKAASTRSNSTATNSTQFSRTDSNRSSRSLHTSIPSFTTLVNSDITAFDVEAEMAFALVASDPNARPKQFRNLFEEFIFVFTTMMAIASTTFIQGMIVINTGTIGRDLSMTPAQVTWIAAAIGLASGSFMLFFSKTADLFGRKLQLLLGLSLLSLLSLLIAFAPNALSINILCGFLGLGTAIIAPPAIGTLFATYPQGKRRNRVTGALGVGNPLGFILGSISSGVATKYASWRQSFIVIAGFFFLLAGAAVWTVPAIPRAGNPGVLVRQFDYLGTGLTVLGLACVSAALTYVLLPYSLPSFCCCTSLSNGIRERLEMEVRLTEIFAIQRSSPAWLALP</sequence>
<comment type="caution">
    <text evidence="8">The sequence shown here is derived from an EMBL/GenBank/DDBJ whole genome shotgun (WGS) entry which is preliminary data.</text>
</comment>
<dbReference type="InterPro" id="IPR020846">
    <property type="entry name" value="MFS_dom"/>
</dbReference>
<dbReference type="PROSITE" id="PS50850">
    <property type="entry name" value="MFS"/>
    <property type="match status" value="1"/>
</dbReference>
<feature type="transmembrane region" description="Helical" evidence="6">
    <location>
        <begin position="154"/>
        <end position="171"/>
    </location>
</feature>
<name>A0A8H8BS22_9HELO</name>
<gene>
    <name evidence="8" type="ORF">IFR04_004583</name>
</gene>
<evidence type="ECO:0000259" key="7">
    <source>
        <dbReference type="PROSITE" id="PS50850"/>
    </source>
</evidence>
<dbReference type="SUPFAM" id="SSF103473">
    <property type="entry name" value="MFS general substrate transporter"/>
    <property type="match status" value="1"/>
</dbReference>
<dbReference type="PANTHER" id="PTHR42718">
    <property type="entry name" value="MAJOR FACILITATOR SUPERFAMILY MULTIDRUG TRANSPORTER MFSC"/>
    <property type="match status" value="1"/>
</dbReference>
<dbReference type="InterPro" id="IPR036259">
    <property type="entry name" value="MFS_trans_sf"/>
</dbReference>
<feature type="transmembrane region" description="Helical" evidence="6">
    <location>
        <begin position="278"/>
        <end position="302"/>
    </location>
</feature>
<evidence type="ECO:0000256" key="5">
    <source>
        <dbReference type="SAM" id="MobiDB-lite"/>
    </source>
</evidence>
<reference evidence="8" key="1">
    <citation type="submission" date="2021-02" db="EMBL/GenBank/DDBJ databases">
        <title>Genome sequence Cadophora malorum strain M34.</title>
        <authorList>
            <person name="Stefanovic E."/>
            <person name="Vu D."/>
            <person name="Scully C."/>
            <person name="Dijksterhuis J."/>
            <person name="Roader J."/>
            <person name="Houbraken J."/>
        </authorList>
    </citation>
    <scope>NUCLEOTIDE SEQUENCE</scope>
    <source>
        <strain evidence="8">M34</strain>
    </source>
</reference>
<evidence type="ECO:0000256" key="1">
    <source>
        <dbReference type="ARBA" id="ARBA00004141"/>
    </source>
</evidence>
<dbReference type="GO" id="GO:0022857">
    <property type="term" value="F:transmembrane transporter activity"/>
    <property type="evidence" value="ECO:0007669"/>
    <property type="project" value="InterPro"/>
</dbReference>
<proteinExistence type="predicted"/>
<keyword evidence="2 6" id="KW-0812">Transmembrane</keyword>
<evidence type="ECO:0000256" key="3">
    <source>
        <dbReference type="ARBA" id="ARBA00022989"/>
    </source>
</evidence>
<keyword evidence="3 6" id="KW-1133">Transmembrane helix</keyword>
<feature type="region of interest" description="Disordered" evidence="5">
    <location>
        <begin position="1"/>
        <end position="38"/>
    </location>
</feature>
<feature type="transmembrane region" description="Helical" evidence="6">
    <location>
        <begin position="125"/>
        <end position="142"/>
    </location>
</feature>
<evidence type="ECO:0000256" key="6">
    <source>
        <dbReference type="SAM" id="Phobius"/>
    </source>
</evidence>
<dbReference type="Gene3D" id="1.20.1250.20">
    <property type="entry name" value="MFS general substrate transporter like domains"/>
    <property type="match status" value="1"/>
</dbReference>
<protein>
    <recommendedName>
        <fullName evidence="7">Major facilitator superfamily (MFS) profile domain-containing protein</fullName>
    </recommendedName>
</protein>
<dbReference type="EMBL" id="JAFJYH010000051">
    <property type="protein sequence ID" value="KAG4422317.1"/>
    <property type="molecule type" value="Genomic_DNA"/>
</dbReference>
<dbReference type="GO" id="GO:0016020">
    <property type="term" value="C:membrane"/>
    <property type="evidence" value="ECO:0007669"/>
    <property type="project" value="UniProtKB-SubCell"/>
</dbReference>
<evidence type="ECO:0000256" key="2">
    <source>
        <dbReference type="ARBA" id="ARBA00022692"/>
    </source>
</evidence>
<accession>A0A8H8BS22</accession>
<feature type="domain" description="Major facilitator superfamily (MFS) profile" evidence="7">
    <location>
        <begin position="87"/>
        <end position="346"/>
    </location>
</feature>
<dbReference type="OrthoDB" id="2985014at2759"/>